<dbReference type="InterPro" id="IPR036737">
    <property type="entry name" value="OmpA-like_sf"/>
</dbReference>
<dbReference type="CDD" id="cd07185">
    <property type="entry name" value="OmpA_C-like"/>
    <property type="match status" value="1"/>
</dbReference>
<dbReference type="PRINTS" id="PR01023">
    <property type="entry name" value="NAFLGMOTY"/>
</dbReference>
<keyword evidence="5" id="KW-0812">Transmembrane</keyword>
<keyword evidence="8" id="KW-1185">Reference proteome</keyword>
<evidence type="ECO:0000256" key="2">
    <source>
        <dbReference type="ARBA" id="ARBA00023136"/>
    </source>
</evidence>
<dbReference type="Pfam" id="PF00691">
    <property type="entry name" value="OmpA"/>
    <property type="match status" value="1"/>
</dbReference>
<keyword evidence="5" id="KW-1133">Transmembrane helix</keyword>
<evidence type="ECO:0000313" key="7">
    <source>
        <dbReference type="EMBL" id="NEV62545.1"/>
    </source>
</evidence>
<comment type="subcellular location">
    <subcellularLocation>
        <location evidence="1">Cell outer membrane</location>
    </subcellularLocation>
</comment>
<dbReference type="Proteomes" id="UP000483379">
    <property type="component" value="Unassembled WGS sequence"/>
</dbReference>
<reference evidence="7 8" key="1">
    <citation type="submission" date="2020-02" db="EMBL/GenBank/DDBJ databases">
        <title>Genome sequences of Thiorhodococcus mannitoliphagus and Thiorhodococcus minor, purple sulfur photosynthetic bacteria in the gammaproteobacterial family, Chromatiaceae.</title>
        <authorList>
            <person name="Aviles F.A."/>
            <person name="Meyer T.E."/>
            <person name="Kyndt J.A."/>
        </authorList>
    </citation>
    <scope>NUCLEOTIDE SEQUENCE [LARGE SCALE GENOMIC DNA]</scope>
    <source>
        <strain evidence="7 8">DSM 11518</strain>
    </source>
</reference>
<dbReference type="PANTHER" id="PTHR30329:SF21">
    <property type="entry name" value="LIPOPROTEIN YIAD-RELATED"/>
    <property type="match status" value="1"/>
</dbReference>
<feature type="domain" description="OmpA-like" evidence="6">
    <location>
        <begin position="173"/>
        <end position="291"/>
    </location>
</feature>
<evidence type="ECO:0000259" key="6">
    <source>
        <dbReference type="PROSITE" id="PS51123"/>
    </source>
</evidence>
<dbReference type="InterPro" id="IPR050330">
    <property type="entry name" value="Bact_OuterMem_StrucFunc"/>
</dbReference>
<dbReference type="SUPFAM" id="SSF103088">
    <property type="entry name" value="OmpA-like"/>
    <property type="match status" value="1"/>
</dbReference>
<gene>
    <name evidence="7" type="ORF">G3446_11695</name>
</gene>
<dbReference type="InterPro" id="IPR006664">
    <property type="entry name" value="OMP_bac"/>
</dbReference>
<dbReference type="AlphaFoldDB" id="A0A6M0K2H8"/>
<dbReference type="GO" id="GO:0009279">
    <property type="term" value="C:cell outer membrane"/>
    <property type="evidence" value="ECO:0007669"/>
    <property type="project" value="UniProtKB-SubCell"/>
</dbReference>
<dbReference type="PROSITE" id="PS51123">
    <property type="entry name" value="OMPA_2"/>
    <property type="match status" value="1"/>
</dbReference>
<evidence type="ECO:0000313" key="8">
    <source>
        <dbReference type="Proteomes" id="UP000483379"/>
    </source>
</evidence>
<sequence>MSQEPTETKTPAAPAPRSRSVMAVAYLATMFAAGLGLVYVVEGGRPSAAADAQAASAPAGEPMKPAQPQADLTEVAAASGEQIAALEDKTQGLVAELSSVQASIQSLEASLASIKEDQVAMLEVERNRIASELQALASRQDEQAAEVDGGAEGLPDAYLEGALAALGAVSTPDGLSVTMAESQLRFPPGKAEPDAAAASAALAGIARVLKDQPGLRVVLRGHTDSSGDAEMNRALSQRRALAVRDAFIALGIHGGRIRAEGLGEAQPVADNETPEGRSRNRRVEVLLLEVRGSAEG</sequence>
<dbReference type="PRINTS" id="PR01021">
    <property type="entry name" value="OMPADOMAIN"/>
</dbReference>
<dbReference type="RefSeq" id="WP_164453014.1">
    <property type="nucleotide sequence ID" value="NZ_JAAIJQ010000030.1"/>
</dbReference>
<evidence type="ECO:0000256" key="1">
    <source>
        <dbReference type="ARBA" id="ARBA00004442"/>
    </source>
</evidence>
<evidence type="ECO:0000256" key="3">
    <source>
        <dbReference type="ARBA" id="ARBA00023237"/>
    </source>
</evidence>
<keyword evidence="3" id="KW-0998">Cell outer membrane</keyword>
<dbReference type="Gene3D" id="3.30.1330.60">
    <property type="entry name" value="OmpA-like domain"/>
    <property type="match status" value="1"/>
</dbReference>
<comment type="caution">
    <text evidence="7">The sequence shown here is derived from an EMBL/GenBank/DDBJ whole genome shotgun (WGS) entry which is preliminary data.</text>
</comment>
<keyword evidence="2 4" id="KW-0472">Membrane</keyword>
<evidence type="ECO:0000256" key="5">
    <source>
        <dbReference type="SAM" id="Phobius"/>
    </source>
</evidence>
<dbReference type="InterPro" id="IPR006665">
    <property type="entry name" value="OmpA-like"/>
</dbReference>
<dbReference type="PANTHER" id="PTHR30329">
    <property type="entry name" value="STATOR ELEMENT OF FLAGELLAR MOTOR COMPLEX"/>
    <property type="match status" value="1"/>
</dbReference>
<protein>
    <submittedName>
        <fullName evidence="7">OmpA family protein</fullName>
    </submittedName>
</protein>
<feature type="transmembrane region" description="Helical" evidence="5">
    <location>
        <begin position="21"/>
        <end position="41"/>
    </location>
</feature>
<proteinExistence type="predicted"/>
<name>A0A6M0K2H8_9GAMM</name>
<evidence type="ECO:0000256" key="4">
    <source>
        <dbReference type="PROSITE-ProRule" id="PRU00473"/>
    </source>
</evidence>
<dbReference type="EMBL" id="JAAIJQ010000030">
    <property type="protein sequence ID" value="NEV62545.1"/>
    <property type="molecule type" value="Genomic_DNA"/>
</dbReference>
<organism evidence="7 8">
    <name type="scientific">Thiorhodococcus minor</name>
    <dbReference type="NCBI Taxonomy" id="57489"/>
    <lineage>
        <taxon>Bacteria</taxon>
        <taxon>Pseudomonadati</taxon>
        <taxon>Pseudomonadota</taxon>
        <taxon>Gammaproteobacteria</taxon>
        <taxon>Chromatiales</taxon>
        <taxon>Chromatiaceae</taxon>
        <taxon>Thiorhodococcus</taxon>
    </lineage>
</organism>
<accession>A0A6M0K2H8</accession>